<dbReference type="SUPFAM" id="SSF49879">
    <property type="entry name" value="SMAD/FHA domain"/>
    <property type="match status" value="1"/>
</dbReference>
<feature type="compositionally biased region" description="Low complexity" evidence="2">
    <location>
        <begin position="222"/>
        <end position="233"/>
    </location>
</feature>
<dbReference type="InterPro" id="IPR000253">
    <property type="entry name" value="FHA_dom"/>
</dbReference>
<keyword evidence="5" id="KW-1185">Reference proteome</keyword>
<feature type="coiled-coil region" evidence="1">
    <location>
        <begin position="666"/>
        <end position="728"/>
    </location>
</feature>
<feature type="region of interest" description="Disordered" evidence="2">
    <location>
        <begin position="84"/>
        <end position="250"/>
    </location>
</feature>
<feature type="region of interest" description="Disordered" evidence="2">
    <location>
        <begin position="788"/>
        <end position="813"/>
    </location>
</feature>
<dbReference type="PROSITE" id="PS50006">
    <property type="entry name" value="FHA_DOMAIN"/>
    <property type="match status" value="1"/>
</dbReference>
<dbReference type="PANTHER" id="PTHR15715">
    <property type="entry name" value="CENTROSOMAL PROTEIN OF 170 KDA"/>
    <property type="match status" value="1"/>
</dbReference>
<feature type="region of interest" description="Disordered" evidence="2">
    <location>
        <begin position="831"/>
        <end position="961"/>
    </location>
</feature>
<accession>A0A2X0LV99</accession>
<feature type="compositionally biased region" description="Low complexity" evidence="2">
    <location>
        <begin position="99"/>
        <end position="142"/>
    </location>
</feature>
<keyword evidence="1" id="KW-0175">Coiled coil</keyword>
<dbReference type="PANTHER" id="PTHR15715:SF37">
    <property type="entry name" value="LD47843P"/>
    <property type="match status" value="1"/>
</dbReference>
<dbReference type="EMBL" id="FQNC01000017">
    <property type="protein sequence ID" value="SGY20266.1"/>
    <property type="molecule type" value="Genomic_DNA"/>
</dbReference>
<sequence>MPSPPPRPSPTSSTPPSEAGSETSTLSDSFEELTTDGPSGARPTPSTGSAAATASGPATTAKINGLGLEAGIVTSSASNVVLSHGTELESGSGLGSGLETGTTTTQSPTWSSSSSLSSAGIASGSSSAPPTGAGSATTTTTSVPAVNVDATPQVAMNNAQGGVGSSPPYTTRKQQPARTLGTNQSNSAFSSLDASSSSPSGLTIPTPSGKPIASTSTATTVPTLNPASSLSAPPLLPSPQAAPAPPILTSSTPPPYPALHLLPLNETFVPKQISLYPPGQRIKIGRQTNAKTIPNGTNGYFDSKVLSRMHAEVWAEDGKVLIKDVKSSNGTFIDGQRLSPEAAESDVFELRTGVTVVSPKLEFGIDIVSDDGKSIVHHKVSAKVLVVMNAEDAQASSREFNNWYRYIEQQPAQRRGMRQIGTGSLGGNSFMGGGGSAQHQNALNIDHFLGKLQTELAKSRETGSHLNEVSTTLNDVQDTLGGGVANAPLPPPGTSAALFSRGITNGQVNAQQQALAHQQHAQSITQLQNQLQETQLSLAGHVGKMKDLEGLLAEHEAMKREVGSLRRQMETDVGAVHLARSGSEGDTLPPSASERGGRESPIAAMLEAQDRADRERDQVHDDDEDDDDGDDDARSVVSVDTVIGGVSGRLNGRATSKRSQGDARREVELQEQNARLNARLDQLASELDEAIKLGQSLRSQQEQAATTIRKLEQLISGLEKKVERQTEAAINSSRAVPTGVAGVDEKKLGDRLESRWMGWKEMFEKSWEREKRDWQVEHDKLKVAVQEWEERRRASSSDEEEDAASVGRTADGSAAVAGAAAAGVAGTIATIKSKKKAKRRRTNVAMPSSSSGADDVIRSKRLATSATSNLPPLSSLAKSSSSGSSGPNRLTTLAKSSHIDDVASDSDSTIGSRGTMHDATGEATIKRGQRSGVSEWVGGEKGGVEGATGRSATTPYGGGRRFGDQEGSGGVIIIQQKHVTSAVVVVVGVLTAMAVSLKLRE</sequence>
<protein>
    <submittedName>
        <fullName evidence="4">BQ5605_C017g08560 protein</fullName>
    </submittedName>
</protein>
<proteinExistence type="predicted"/>
<dbReference type="AlphaFoldDB" id="A0A2X0LV99"/>
<organism evidence="4 5">
    <name type="scientific">Microbotryum silenes-dioicae</name>
    <dbReference type="NCBI Taxonomy" id="796604"/>
    <lineage>
        <taxon>Eukaryota</taxon>
        <taxon>Fungi</taxon>
        <taxon>Dikarya</taxon>
        <taxon>Basidiomycota</taxon>
        <taxon>Pucciniomycotina</taxon>
        <taxon>Microbotryomycetes</taxon>
        <taxon>Microbotryales</taxon>
        <taxon>Microbotryaceae</taxon>
        <taxon>Microbotryum</taxon>
    </lineage>
</organism>
<dbReference type="Pfam" id="PF00498">
    <property type="entry name" value="FHA"/>
    <property type="match status" value="1"/>
</dbReference>
<reference evidence="4 5" key="1">
    <citation type="submission" date="2016-11" db="EMBL/GenBank/DDBJ databases">
        <authorList>
            <person name="Jaros S."/>
            <person name="Januszkiewicz K."/>
            <person name="Wedrychowicz H."/>
        </authorList>
    </citation>
    <scope>NUCLEOTIDE SEQUENCE [LARGE SCALE GENOMIC DNA]</scope>
</reference>
<feature type="compositionally biased region" description="Low complexity" evidence="2">
    <location>
        <begin position="185"/>
        <end position="200"/>
    </location>
</feature>
<name>A0A2X0LV99_9BASI</name>
<feature type="region of interest" description="Disordered" evidence="2">
    <location>
        <begin position="1"/>
        <end position="57"/>
    </location>
</feature>
<feature type="compositionally biased region" description="Pro residues" evidence="2">
    <location>
        <begin position="234"/>
        <end position="250"/>
    </location>
</feature>
<feature type="region of interest" description="Disordered" evidence="2">
    <location>
        <begin position="576"/>
        <end position="666"/>
    </location>
</feature>
<evidence type="ECO:0000256" key="2">
    <source>
        <dbReference type="SAM" id="MobiDB-lite"/>
    </source>
</evidence>
<evidence type="ECO:0000313" key="4">
    <source>
        <dbReference type="EMBL" id="SGY20266.1"/>
    </source>
</evidence>
<gene>
    <name evidence="4" type="primary">BQ5605_C017g08560</name>
    <name evidence="4" type="ORF">BQ5605_C017G08560</name>
</gene>
<feature type="compositionally biased region" description="Low complexity" evidence="2">
    <location>
        <begin position="10"/>
        <end position="25"/>
    </location>
</feature>
<dbReference type="STRING" id="796604.A0A2X0LV99"/>
<dbReference type="Gene3D" id="2.60.200.20">
    <property type="match status" value="1"/>
</dbReference>
<feature type="compositionally biased region" description="Acidic residues" evidence="2">
    <location>
        <begin position="620"/>
        <end position="631"/>
    </location>
</feature>
<dbReference type="GO" id="GO:0005737">
    <property type="term" value="C:cytoplasm"/>
    <property type="evidence" value="ECO:0007669"/>
    <property type="project" value="TreeGrafter"/>
</dbReference>
<feature type="compositionally biased region" description="Basic residues" evidence="2">
    <location>
        <begin position="832"/>
        <end position="842"/>
    </location>
</feature>
<feature type="compositionally biased region" description="Low complexity" evidence="2">
    <location>
        <begin position="43"/>
        <end position="57"/>
    </location>
</feature>
<dbReference type="InterPro" id="IPR008984">
    <property type="entry name" value="SMAD_FHA_dom_sf"/>
</dbReference>
<dbReference type="InterPro" id="IPR051176">
    <property type="entry name" value="Cent_Immune-Sig_Mod"/>
</dbReference>
<feature type="compositionally biased region" description="Basic and acidic residues" evidence="2">
    <location>
        <begin position="608"/>
        <end position="619"/>
    </location>
</feature>
<feature type="domain" description="FHA" evidence="3">
    <location>
        <begin position="282"/>
        <end position="338"/>
    </location>
</feature>
<evidence type="ECO:0000313" key="5">
    <source>
        <dbReference type="Proteomes" id="UP000249464"/>
    </source>
</evidence>
<dbReference type="Proteomes" id="UP000249464">
    <property type="component" value="Unassembled WGS sequence"/>
</dbReference>
<dbReference type="SMART" id="SM00240">
    <property type="entry name" value="FHA"/>
    <property type="match status" value="1"/>
</dbReference>
<feature type="compositionally biased region" description="Polar residues" evidence="2">
    <location>
        <begin position="167"/>
        <end position="184"/>
    </location>
</feature>
<evidence type="ECO:0000256" key="1">
    <source>
        <dbReference type="SAM" id="Coils"/>
    </source>
</evidence>
<feature type="compositionally biased region" description="Low complexity" evidence="2">
    <location>
        <begin position="868"/>
        <end position="888"/>
    </location>
</feature>
<evidence type="ECO:0000259" key="3">
    <source>
        <dbReference type="PROSITE" id="PS50006"/>
    </source>
</evidence>